<dbReference type="Gene3D" id="1.10.10.10">
    <property type="entry name" value="Winged helix-like DNA-binding domain superfamily/Winged helix DNA-binding domain"/>
    <property type="match status" value="1"/>
</dbReference>
<dbReference type="InterPro" id="IPR007627">
    <property type="entry name" value="RNA_pol_sigma70_r2"/>
</dbReference>
<dbReference type="InterPro" id="IPR013324">
    <property type="entry name" value="RNA_pol_sigma_r3/r4-like"/>
</dbReference>
<organism evidence="9 10">
    <name type="scientific">Pendulispora albinea</name>
    <dbReference type="NCBI Taxonomy" id="2741071"/>
    <lineage>
        <taxon>Bacteria</taxon>
        <taxon>Pseudomonadati</taxon>
        <taxon>Myxococcota</taxon>
        <taxon>Myxococcia</taxon>
        <taxon>Myxococcales</taxon>
        <taxon>Sorangiineae</taxon>
        <taxon>Pendulisporaceae</taxon>
        <taxon>Pendulispora</taxon>
    </lineage>
</organism>
<protein>
    <submittedName>
        <fullName evidence="9">Sigma-70 family RNA polymerase sigma factor</fullName>
    </submittedName>
</protein>
<dbReference type="InterPro" id="IPR036388">
    <property type="entry name" value="WH-like_DNA-bd_sf"/>
</dbReference>
<comment type="similarity">
    <text evidence="1">Belongs to the sigma-70 factor family. ECF subfamily.</text>
</comment>
<evidence type="ECO:0000259" key="7">
    <source>
        <dbReference type="Pfam" id="PF04542"/>
    </source>
</evidence>
<dbReference type="InterPro" id="IPR013325">
    <property type="entry name" value="RNA_pol_sigma_r2"/>
</dbReference>
<name>A0ABZ2LY93_9BACT</name>
<dbReference type="Gene3D" id="1.10.1740.10">
    <property type="match status" value="1"/>
</dbReference>
<evidence type="ECO:0000256" key="2">
    <source>
        <dbReference type="ARBA" id="ARBA00023015"/>
    </source>
</evidence>
<keyword evidence="5" id="KW-0804">Transcription</keyword>
<evidence type="ECO:0000256" key="1">
    <source>
        <dbReference type="ARBA" id="ARBA00010641"/>
    </source>
</evidence>
<evidence type="ECO:0000256" key="3">
    <source>
        <dbReference type="ARBA" id="ARBA00023082"/>
    </source>
</evidence>
<dbReference type="PANTHER" id="PTHR43133:SF8">
    <property type="entry name" value="RNA POLYMERASE SIGMA FACTOR HI_1459-RELATED"/>
    <property type="match status" value="1"/>
</dbReference>
<keyword evidence="10" id="KW-1185">Reference proteome</keyword>
<gene>
    <name evidence="9" type="ORF">LZC94_40485</name>
</gene>
<evidence type="ECO:0000256" key="5">
    <source>
        <dbReference type="ARBA" id="ARBA00023163"/>
    </source>
</evidence>
<dbReference type="InterPro" id="IPR039425">
    <property type="entry name" value="RNA_pol_sigma-70-like"/>
</dbReference>
<keyword evidence="2" id="KW-0805">Transcription regulation</keyword>
<feature type="domain" description="RNA polymerase sigma factor 70 region 4 type 2" evidence="8">
    <location>
        <begin position="137"/>
        <end position="188"/>
    </location>
</feature>
<dbReference type="InterPro" id="IPR014284">
    <property type="entry name" value="RNA_pol_sigma-70_dom"/>
</dbReference>
<feature type="compositionally biased region" description="Basic and acidic residues" evidence="6">
    <location>
        <begin position="117"/>
        <end position="128"/>
    </location>
</feature>
<dbReference type="InterPro" id="IPR013249">
    <property type="entry name" value="RNA_pol_sigma70_r4_t2"/>
</dbReference>
<evidence type="ECO:0000256" key="4">
    <source>
        <dbReference type="ARBA" id="ARBA00023125"/>
    </source>
</evidence>
<dbReference type="SUPFAM" id="SSF88659">
    <property type="entry name" value="Sigma3 and sigma4 domains of RNA polymerase sigma factors"/>
    <property type="match status" value="1"/>
</dbReference>
<dbReference type="RefSeq" id="WP_394823714.1">
    <property type="nucleotide sequence ID" value="NZ_CP089984.1"/>
</dbReference>
<keyword evidence="3" id="KW-0731">Sigma factor</keyword>
<dbReference type="NCBIfam" id="TIGR02937">
    <property type="entry name" value="sigma70-ECF"/>
    <property type="match status" value="1"/>
</dbReference>
<dbReference type="CDD" id="cd06171">
    <property type="entry name" value="Sigma70_r4"/>
    <property type="match status" value="1"/>
</dbReference>
<dbReference type="Pfam" id="PF04542">
    <property type="entry name" value="Sigma70_r2"/>
    <property type="match status" value="1"/>
</dbReference>
<dbReference type="PANTHER" id="PTHR43133">
    <property type="entry name" value="RNA POLYMERASE ECF-TYPE SIGMA FACTO"/>
    <property type="match status" value="1"/>
</dbReference>
<proteinExistence type="inferred from homology"/>
<dbReference type="EMBL" id="CP089984">
    <property type="protein sequence ID" value="WXB14096.1"/>
    <property type="molecule type" value="Genomic_DNA"/>
</dbReference>
<sequence length="199" mass="21952">MLSLLMSPRADSSVPPRVAELHGVAAELHPVVRAVVAAVLRQGQGHPDVEDCANEALRRALEGTARLRDGEPLRPWVIGIARHVALDVLRARKRSRTVQDARDLSDGSDDLPPLVERVPDSKPDPLERMESARRQAMVRKAIEGLNENTRTALAKFHLEGKSYQQIAAEMQVPLGTVATWVTRGRKAMAELLDEQARQS</sequence>
<evidence type="ECO:0000313" key="9">
    <source>
        <dbReference type="EMBL" id="WXB14096.1"/>
    </source>
</evidence>
<evidence type="ECO:0000259" key="8">
    <source>
        <dbReference type="Pfam" id="PF08281"/>
    </source>
</evidence>
<evidence type="ECO:0000256" key="6">
    <source>
        <dbReference type="SAM" id="MobiDB-lite"/>
    </source>
</evidence>
<dbReference type="Pfam" id="PF08281">
    <property type="entry name" value="Sigma70_r4_2"/>
    <property type="match status" value="1"/>
</dbReference>
<evidence type="ECO:0000313" key="10">
    <source>
        <dbReference type="Proteomes" id="UP001370348"/>
    </source>
</evidence>
<feature type="region of interest" description="Disordered" evidence="6">
    <location>
        <begin position="97"/>
        <end position="128"/>
    </location>
</feature>
<feature type="domain" description="RNA polymerase sigma-70 region 2" evidence="7">
    <location>
        <begin position="28"/>
        <end position="94"/>
    </location>
</feature>
<reference evidence="9 10" key="1">
    <citation type="submission" date="2021-12" db="EMBL/GenBank/DDBJ databases">
        <title>Discovery of the Pendulisporaceae a myxobacterial family with distinct sporulation behavior and unique specialized metabolism.</title>
        <authorList>
            <person name="Garcia R."/>
            <person name="Popoff A."/>
            <person name="Bader C.D."/>
            <person name="Loehr J."/>
            <person name="Walesch S."/>
            <person name="Walt C."/>
            <person name="Boldt J."/>
            <person name="Bunk B."/>
            <person name="Haeckl F.J.F.P.J."/>
            <person name="Gunesch A.P."/>
            <person name="Birkelbach J."/>
            <person name="Nuebel U."/>
            <person name="Pietschmann T."/>
            <person name="Bach T."/>
            <person name="Mueller R."/>
        </authorList>
    </citation>
    <scope>NUCLEOTIDE SEQUENCE [LARGE SCALE GENOMIC DNA]</scope>
    <source>
        <strain evidence="9 10">MSr11954</strain>
    </source>
</reference>
<keyword evidence="4" id="KW-0238">DNA-binding</keyword>
<dbReference type="SUPFAM" id="SSF88946">
    <property type="entry name" value="Sigma2 domain of RNA polymerase sigma factors"/>
    <property type="match status" value="1"/>
</dbReference>
<accession>A0ABZ2LY93</accession>
<dbReference type="Proteomes" id="UP001370348">
    <property type="component" value="Chromosome"/>
</dbReference>